<dbReference type="InterPro" id="IPR050498">
    <property type="entry name" value="Ycf3"/>
</dbReference>
<dbReference type="EMBL" id="BNAG01000004">
    <property type="protein sequence ID" value="GHE73464.1"/>
    <property type="molecule type" value="Genomic_DNA"/>
</dbReference>
<protein>
    <recommendedName>
        <fullName evidence="7">Tetratricopeptide repeat protein</fullName>
    </recommendedName>
</protein>
<gene>
    <name evidence="5" type="ORF">GCM10011340_32650</name>
</gene>
<proteinExistence type="predicted"/>
<feature type="repeat" description="TPR" evidence="3">
    <location>
        <begin position="338"/>
        <end position="371"/>
    </location>
</feature>
<evidence type="ECO:0008006" key="7">
    <source>
        <dbReference type="Google" id="ProtNLM"/>
    </source>
</evidence>
<dbReference type="PROSITE" id="PS50005">
    <property type="entry name" value="TPR"/>
    <property type="match status" value="3"/>
</dbReference>
<feature type="repeat" description="TPR" evidence="3">
    <location>
        <begin position="268"/>
        <end position="301"/>
    </location>
</feature>
<name>A0ABQ3I971_9BACT</name>
<evidence type="ECO:0000256" key="2">
    <source>
        <dbReference type="ARBA" id="ARBA00022803"/>
    </source>
</evidence>
<evidence type="ECO:0000313" key="5">
    <source>
        <dbReference type="EMBL" id="GHE73464.1"/>
    </source>
</evidence>
<dbReference type="PANTHER" id="PTHR44858:SF1">
    <property type="entry name" value="UDP-N-ACETYLGLUCOSAMINE--PEPTIDE N-ACETYLGLUCOSAMINYLTRANSFERASE SPINDLY-RELATED"/>
    <property type="match status" value="1"/>
</dbReference>
<accession>A0ABQ3I971</accession>
<keyword evidence="6" id="KW-1185">Reference proteome</keyword>
<evidence type="ECO:0000256" key="1">
    <source>
        <dbReference type="ARBA" id="ARBA00022737"/>
    </source>
</evidence>
<dbReference type="SUPFAM" id="SSF48452">
    <property type="entry name" value="TPR-like"/>
    <property type="match status" value="2"/>
</dbReference>
<evidence type="ECO:0000313" key="6">
    <source>
        <dbReference type="Proteomes" id="UP000658258"/>
    </source>
</evidence>
<keyword evidence="4" id="KW-0732">Signal</keyword>
<reference evidence="6" key="1">
    <citation type="journal article" date="2019" name="Int. J. Syst. Evol. Microbiol.">
        <title>The Global Catalogue of Microorganisms (GCM) 10K type strain sequencing project: providing services to taxonomists for standard genome sequencing and annotation.</title>
        <authorList>
            <consortium name="The Broad Institute Genomics Platform"/>
            <consortium name="The Broad Institute Genome Sequencing Center for Infectious Disease"/>
            <person name="Wu L."/>
            <person name="Ma J."/>
        </authorList>
    </citation>
    <scope>NUCLEOTIDE SEQUENCE [LARGE SCALE GENOMIC DNA]</scope>
    <source>
        <strain evidence="6">CGMCC 1.15111</strain>
    </source>
</reference>
<evidence type="ECO:0000256" key="4">
    <source>
        <dbReference type="SAM" id="SignalP"/>
    </source>
</evidence>
<keyword evidence="1" id="KW-0677">Repeat</keyword>
<dbReference type="InterPro" id="IPR019734">
    <property type="entry name" value="TPR_rpt"/>
</dbReference>
<dbReference type="InterPro" id="IPR013105">
    <property type="entry name" value="TPR_2"/>
</dbReference>
<feature type="signal peptide" evidence="4">
    <location>
        <begin position="1"/>
        <end position="21"/>
    </location>
</feature>
<organism evidence="5 6">
    <name type="scientific">Roseivirga thermotolerans</name>
    <dbReference type="NCBI Taxonomy" id="1758176"/>
    <lineage>
        <taxon>Bacteria</taxon>
        <taxon>Pseudomonadati</taxon>
        <taxon>Bacteroidota</taxon>
        <taxon>Cytophagia</taxon>
        <taxon>Cytophagales</taxon>
        <taxon>Roseivirgaceae</taxon>
        <taxon>Roseivirga</taxon>
    </lineage>
</organism>
<keyword evidence="2 3" id="KW-0802">TPR repeat</keyword>
<sequence length="619" mass="70697">MKNLSLLALMLFLGLTQPALAQEISTKKLINNHFKAIEKYKTLDIEDESMEQFIMRGTMAVGEIKNIPLTITYWKSHARMEMEFMGAKMIQVSNDSISWTKDPFAKGYTFEKEDGDVDALGFDETKAYDLKELIELAGWEPLEVKETVLDSLEVYELMIKTKASDLNDIESDLTYSFYFEKDTYFMIGVSHDDVYSLSLNYDVIDNILLPTVYLSISEEDGVMRMDISEYDFETSIDAALFEMTQEVREAYSAHLQAEKSKTSEPSPIQVLFEEGVSLLGEKKYDDAIKKFNKALEINANDNIVLNRRGLAKLYSGDTYGAIADFGRAMELADSTEYPTLYNNLGLAKYYLGDYKGARADYEKALAADSFNINYNQNMGLLMFRFDDYEGVDKYYSRAIAIDSTVGKSYYHRAIGRAELGKYEEAYADYVKAGELGVDLAEYHNYKAVTLYRLERYSEAGEAVQAAIERDSTNNQYYYNLAEIYEVNEEYNKAVEQYNHLLRRDSTLHRVYAARALAYWELSLMKAARADIDKAISMSPESAVYYDYRAYIKEEAGDYTGAIEDYTSSLNLEQDANIYYRRGLAKINISNKFDACTDFKKAAELGNEDGKQALSEHCKL</sequence>
<dbReference type="Pfam" id="PF07719">
    <property type="entry name" value="TPR_2"/>
    <property type="match status" value="1"/>
</dbReference>
<evidence type="ECO:0000256" key="3">
    <source>
        <dbReference type="PROSITE-ProRule" id="PRU00339"/>
    </source>
</evidence>
<dbReference type="InterPro" id="IPR011990">
    <property type="entry name" value="TPR-like_helical_dom_sf"/>
</dbReference>
<dbReference type="Proteomes" id="UP000658258">
    <property type="component" value="Unassembled WGS sequence"/>
</dbReference>
<dbReference type="Pfam" id="PF13432">
    <property type="entry name" value="TPR_16"/>
    <property type="match status" value="1"/>
</dbReference>
<feature type="repeat" description="TPR" evidence="3">
    <location>
        <begin position="474"/>
        <end position="507"/>
    </location>
</feature>
<dbReference type="Pfam" id="PF13181">
    <property type="entry name" value="TPR_8"/>
    <property type="match status" value="1"/>
</dbReference>
<dbReference type="RefSeq" id="WP_189631353.1">
    <property type="nucleotide sequence ID" value="NZ_BNAG01000004.1"/>
</dbReference>
<dbReference type="SMART" id="SM00028">
    <property type="entry name" value="TPR"/>
    <property type="match status" value="10"/>
</dbReference>
<dbReference type="PANTHER" id="PTHR44858">
    <property type="entry name" value="TETRATRICOPEPTIDE REPEAT PROTEIN 6"/>
    <property type="match status" value="1"/>
</dbReference>
<comment type="caution">
    <text evidence="5">The sequence shown here is derived from an EMBL/GenBank/DDBJ whole genome shotgun (WGS) entry which is preliminary data.</text>
</comment>
<feature type="chain" id="PRO_5045672126" description="Tetratricopeptide repeat protein" evidence="4">
    <location>
        <begin position="22"/>
        <end position="619"/>
    </location>
</feature>
<dbReference type="Gene3D" id="1.25.40.10">
    <property type="entry name" value="Tetratricopeptide repeat domain"/>
    <property type="match status" value="4"/>
</dbReference>